<reference evidence="3 4" key="1">
    <citation type="submission" date="2020-03" db="EMBL/GenBank/DDBJ databases">
        <title>Cyclobacterium plantarum sp. nov., a marine bacterium isolated from a coastal-marine wetland.</title>
        <authorList>
            <person name="Sanchez-Porro C."/>
            <person name="Ventosa A."/>
            <person name="Amoozegar M."/>
        </authorList>
    </citation>
    <scope>NUCLEOTIDE SEQUENCE [LARGE SCALE GENOMIC DNA]</scope>
    <source>
        <strain evidence="3 4">GBPx2</strain>
    </source>
</reference>
<dbReference type="RefSeq" id="WP_166150464.1">
    <property type="nucleotide sequence ID" value="NZ_JAANYN010000011.1"/>
</dbReference>
<name>A0ABX0HC82_9BACT</name>
<dbReference type="PANTHER" id="PTHR48081:SF6">
    <property type="entry name" value="PEPTIDASE S9 PROLYL OLIGOPEPTIDASE CATALYTIC DOMAIN-CONTAINING PROTEIN"/>
    <property type="match status" value="1"/>
</dbReference>
<keyword evidence="1 3" id="KW-0378">Hydrolase</keyword>
<feature type="domain" description="BD-FAE-like" evidence="2">
    <location>
        <begin position="74"/>
        <end position="283"/>
    </location>
</feature>
<evidence type="ECO:0000313" key="3">
    <source>
        <dbReference type="EMBL" id="NHE59262.1"/>
    </source>
</evidence>
<organism evidence="3 4">
    <name type="scientific">Cyclobacterium plantarum</name>
    <dbReference type="NCBI Taxonomy" id="2716263"/>
    <lineage>
        <taxon>Bacteria</taxon>
        <taxon>Pseudomonadati</taxon>
        <taxon>Bacteroidota</taxon>
        <taxon>Cytophagia</taxon>
        <taxon>Cytophagales</taxon>
        <taxon>Cyclobacteriaceae</taxon>
        <taxon>Cyclobacterium</taxon>
    </lineage>
</organism>
<dbReference type="InterPro" id="IPR029058">
    <property type="entry name" value="AB_hydrolase_fold"/>
</dbReference>
<evidence type="ECO:0000256" key="1">
    <source>
        <dbReference type="ARBA" id="ARBA00022801"/>
    </source>
</evidence>
<dbReference type="Pfam" id="PF20434">
    <property type="entry name" value="BD-FAE"/>
    <property type="match status" value="1"/>
</dbReference>
<dbReference type="Gene3D" id="3.40.50.1820">
    <property type="entry name" value="alpha/beta hydrolase"/>
    <property type="match status" value="1"/>
</dbReference>
<dbReference type="EMBL" id="JAANYN010000011">
    <property type="protein sequence ID" value="NHE59262.1"/>
    <property type="molecule type" value="Genomic_DNA"/>
</dbReference>
<gene>
    <name evidence="3" type="ORF">G9Q97_20825</name>
</gene>
<dbReference type="InterPro" id="IPR049492">
    <property type="entry name" value="BD-FAE-like_dom"/>
</dbReference>
<protein>
    <submittedName>
        <fullName evidence="3">Alpha/beta hydrolase</fullName>
    </submittedName>
</protein>
<evidence type="ECO:0000259" key="2">
    <source>
        <dbReference type="Pfam" id="PF20434"/>
    </source>
</evidence>
<dbReference type="InterPro" id="IPR050300">
    <property type="entry name" value="GDXG_lipolytic_enzyme"/>
</dbReference>
<evidence type="ECO:0000313" key="4">
    <source>
        <dbReference type="Proteomes" id="UP000649799"/>
    </source>
</evidence>
<accession>A0ABX0HC82</accession>
<dbReference type="SUPFAM" id="SSF53474">
    <property type="entry name" value="alpha/beta-Hydrolases"/>
    <property type="match status" value="1"/>
</dbReference>
<keyword evidence="4" id="KW-1185">Reference proteome</keyword>
<comment type="caution">
    <text evidence="3">The sequence shown here is derived from an EMBL/GenBank/DDBJ whole genome shotgun (WGS) entry which is preliminary data.</text>
</comment>
<dbReference type="PANTHER" id="PTHR48081">
    <property type="entry name" value="AB HYDROLASE SUPERFAMILY PROTEIN C4A8.06C"/>
    <property type="match status" value="1"/>
</dbReference>
<dbReference type="GO" id="GO:0016787">
    <property type="term" value="F:hydrolase activity"/>
    <property type="evidence" value="ECO:0007669"/>
    <property type="project" value="UniProtKB-KW"/>
</dbReference>
<dbReference type="Proteomes" id="UP000649799">
    <property type="component" value="Unassembled WGS sequence"/>
</dbReference>
<sequence>MKRTLTRIIISVLALVILLFLAFKLSPYPAVWLVRYAFEKEAVRVDEALEKFVPENILAIRDVQYAPTDPNSLLDIYYPKDAMGSKNKLPVIVWTHGGGLVSGTKDHISNYSKLLASRGFVAVSIDYTIAPEAKYPRPIQQLNEALSFISANADQFAIDSTQIILAGDSGGSMISAATANLITSPSYASITKVKPGLQPDQLKGLLLYCGIYEVDNLNSEGAFGSFLKTVTWAYFGEKDIDNNDYAKSASVLNYLTDSFPPCFISAGNKDPLLAQSKGFAEKLLSLGVQVDTLFFPNDYEPGLGHEYQFTFDEDGKRAFERSITFIHQLLSTKDPGQPSP</sequence>
<proteinExistence type="predicted"/>